<protein>
    <submittedName>
        <fullName evidence="3">Transposon TX1 uncharacterized 149 kDa protein</fullName>
    </submittedName>
</protein>
<dbReference type="InterPro" id="IPR026960">
    <property type="entry name" value="RVT-Znf"/>
</dbReference>
<dbReference type="SUPFAM" id="SSF56672">
    <property type="entry name" value="DNA/RNA polymerases"/>
    <property type="match status" value="1"/>
</dbReference>
<comment type="caution">
    <text evidence="3">The sequence shown here is derived from an EMBL/GenBank/DDBJ whole genome shotgun (WGS) entry which is preliminary data.</text>
</comment>
<feature type="region of interest" description="Disordered" evidence="1">
    <location>
        <begin position="18"/>
        <end position="37"/>
    </location>
</feature>
<dbReference type="InterPro" id="IPR043502">
    <property type="entry name" value="DNA/RNA_pol_sf"/>
</dbReference>
<dbReference type="GO" id="GO:0003824">
    <property type="term" value="F:catalytic activity"/>
    <property type="evidence" value="ECO:0007669"/>
    <property type="project" value="InterPro"/>
</dbReference>
<dbReference type="PROSITE" id="PS50878">
    <property type="entry name" value="RT_POL"/>
    <property type="match status" value="1"/>
</dbReference>
<dbReference type="SUPFAM" id="SSF56219">
    <property type="entry name" value="DNase I-like"/>
    <property type="match status" value="1"/>
</dbReference>
<dbReference type="InterPro" id="IPR036691">
    <property type="entry name" value="Endo/exonu/phosph_ase_sf"/>
</dbReference>
<proteinExistence type="predicted"/>
<evidence type="ECO:0000313" key="3">
    <source>
        <dbReference type="EMBL" id="RVW26043.1"/>
    </source>
</evidence>
<dbReference type="InterPro" id="IPR000477">
    <property type="entry name" value="RT_dom"/>
</dbReference>
<sequence length="1320" mass="147464">MSSGPSGLCCGEAQVSNRMDLGRGPRPNPCSLSEGLSGEAGGPIQAGALLDEVSDGFETPYSLPRAQFMQSFPISRGVSQDARGEVDPLVGLPRGSSARVSSQMMDRGFLTDAALCEEASRYVNLCHIPLGGRDLSSPSSSSFGRATTNEGTTGVLLPEGNEEEQTPLSIILADGSKGVIVSEGEKQVAGEGPGGEFEGMFQEMDGCRWDDSYLARFSKFLGFSTDGFEGEVLNLLLRTKRRREQNLKKGTSGTTKFDRELKKLEWSINYTGARKEKSVVKEGGETKIQEMSQGVIHSLGVGRFLGWGAVDARGAAGGVVVFWDKRVLELVGLEVGIFSISCRFKICEDGFMWFFTGVYGPTMKRFREIFWEELGAIRGLWTDPWCIGGDFNVIRFPSERSRVGRLSGPMRRFSEVLDELALRDMPLQGGPYTWSGGLNGQSWSRLDRFLISEDWENHFSGVSQCTLPRPVSDHFPILLDGGGVRRGPIPFRFENMWLKEEGFKELLRGWWQGFNCSGSYSFVLLEKLKALKVKLKSWNKEVFGKVGENLRMALGRVSFWDDQERQRTLNEQELEARKEAKEEFKKWAIMEEISWRQKSRQIWLKEGDKNTGFFHKMANSNSRRNCLKKIKVRGVWLSDEQDIQRGVVRAYQDLLSDPGGWHPSMSSLEFDSIGREEAARLEEMFSVEEVYLALSELNGDKAPGPDGFPIAFWQFCWDFVKDEIMGFFKDFFERGKFVRSLNSTFLVLVPKKGGAEDLRDYRPISLVGGLYKILAKVLANRLKKVVGKVVSSAQNAFVEGRQILDAALIANEAIDSMLKGDEAGLLCKLDLEKAYDHINWDFLMLVMQKMGFGEKWAGWIRWCISTASFSVMINGSPVGFFQSTRGLRQGDPISPYLFVLGMEALSCLINKAVRGGFLSGCKLRGRGGNGIQVSHLLFADDTLVFCKDSQDQMAVLSWLLMWFEAISGLNINLEKSEILPVGSVENAEVLASELGCKVGSLPSTYLGLPLGAPHKSVVVWDGVEERMRKRLALWKRQFISKGGRLTLIRSTLASMPIYLMSLMRIPRVVRLRLEKIQRDFLWGGGPYCVNGAGALRLKVILFGNLSLARSMGKKKEGGSLVRKVKFWKDIWCGNTPLCEAFPSLFAFAVSQDAWVEDCWDYMGDAGGWNPCFSRSFNDWELEAVASLLSVLQGKRLNVGMEDSVVWNASKNGSFSVKSLYNTLDSGGAVPFPWRIIWSPCVPTKVGFFAWEASWGKVLTQDHLKRRGWSLANRCFLCCDDEETINHILIHCPKAKIRSVGRFGGQPPFVYFGRCGKQEIG</sequence>
<dbReference type="InterPro" id="IPR052343">
    <property type="entry name" value="Retrotransposon-Effector_Assoc"/>
</dbReference>
<dbReference type="EMBL" id="QGNW01002044">
    <property type="protein sequence ID" value="RVW26043.1"/>
    <property type="molecule type" value="Genomic_DNA"/>
</dbReference>
<dbReference type="InterPro" id="IPR005135">
    <property type="entry name" value="Endo/exonuclease/phosphatase"/>
</dbReference>
<organism evidence="3 4">
    <name type="scientific">Vitis vinifera</name>
    <name type="common">Grape</name>
    <dbReference type="NCBI Taxonomy" id="29760"/>
    <lineage>
        <taxon>Eukaryota</taxon>
        <taxon>Viridiplantae</taxon>
        <taxon>Streptophyta</taxon>
        <taxon>Embryophyta</taxon>
        <taxon>Tracheophyta</taxon>
        <taxon>Spermatophyta</taxon>
        <taxon>Magnoliopsida</taxon>
        <taxon>eudicotyledons</taxon>
        <taxon>Gunneridae</taxon>
        <taxon>Pentapetalae</taxon>
        <taxon>rosids</taxon>
        <taxon>Vitales</taxon>
        <taxon>Vitaceae</taxon>
        <taxon>Viteae</taxon>
        <taxon>Vitis</taxon>
    </lineage>
</organism>
<evidence type="ECO:0000256" key="1">
    <source>
        <dbReference type="SAM" id="MobiDB-lite"/>
    </source>
</evidence>
<dbReference type="PANTHER" id="PTHR46890">
    <property type="entry name" value="NON-LTR RETROLELEMENT REVERSE TRANSCRIPTASE-LIKE PROTEIN-RELATED"/>
    <property type="match status" value="1"/>
</dbReference>
<reference evidence="3 4" key="1">
    <citation type="journal article" date="2018" name="PLoS Genet.">
        <title>Population sequencing reveals clonal diversity and ancestral inbreeding in the grapevine cultivar Chardonnay.</title>
        <authorList>
            <person name="Roach M.J."/>
            <person name="Johnson D.L."/>
            <person name="Bohlmann J."/>
            <person name="van Vuuren H.J."/>
            <person name="Jones S.J."/>
            <person name="Pretorius I.S."/>
            <person name="Schmidt S.A."/>
            <person name="Borneman A.R."/>
        </authorList>
    </citation>
    <scope>NUCLEOTIDE SEQUENCE [LARGE SCALE GENOMIC DNA]</scope>
    <source>
        <strain evidence="4">cv. Chardonnay</strain>
        <tissue evidence="3">Leaf</tissue>
    </source>
</reference>
<evidence type="ECO:0000313" key="4">
    <source>
        <dbReference type="Proteomes" id="UP000288805"/>
    </source>
</evidence>
<dbReference type="Pfam" id="PF03372">
    <property type="entry name" value="Exo_endo_phos"/>
    <property type="match status" value="1"/>
</dbReference>
<dbReference type="Pfam" id="PF13966">
    <property type="entry name" value="zf-RVT"/>
    <property type="match status" value="1"/>
</dbReference>
<feature type="compositionally biased region" description="Polar residues" evidence="1">
    <location>
        <begin position="143"/>
        <end position="152"/>
    </location>
</feature>
<dbReference type="PANTHER" id="PTHR46890:SF50">
    <property type="entry name" value="RNA-DIRECTED DNA POLYMERASE, EUKARYOTA, REVERSE TRANSCRIPTASE ZINC-BINDING DOMAIN PROTEIN-RELATED"/>
    <property type="match status" value="1"/>
</dbReference>
<feature type="region of interest" description="Disordered" evidence="1">
    <location>
        <begin position="137"/>
        <end position="159"/>
    </location>
</feature>
<dbReference type="CDD" id="cd01650">
    <property type="entry name" value="RT_nLTR_like"/>
    <property type="match status" value="1"/>
</dbReference>
<evidence type="ECO:0000259" key="2">
    <source>
        <dbReference type="PROSITE" id="PS50878"/>
    </source>
</evidence>
<name>A0A438CS97_VITVI</name>
<dbReference type="Proteomes" id="UP000288805">
    <property type="component" value="Unassembled WGS sequence"/>
</dbReference>
<gene>
    <name evidence="3" type="primary">YTX2_32</name>
    <name evidence="3" type="ORF">CK203_108900</name>
</gene>
<accession>A0A438CS97</accession>
<feature type="domain" description="Reverse transcriptase" evidence="2">
    <location>
        <begin position="730"/>
        <end position="1010"/>
    </location>
</feature>
<dbReference type="Pfam" id="PF00078">
    <property type="entry name" value="RVT_1"/>
    <property type="match status" value="1"/>
</dbReference>
<dbReference type="Gene3D" id="3.60.10.10">
    <property type="entry name" value="Endonuclease/exonuclease/phosphatase"/>
    <property type="match status" value="1"/>
</dbReference>